<evidence type="ECO:0000313" key="13">
    <source>
        <dbReference type="Proteomes" id="UP000671908"/>
    </source>
</evidence>
<evidence type="ECO:0000313" key="12">
    <source>
        <dbReference type="EMBL" id="QTQ14043.1"/>
    </source>
</evidence>
<dbReference type="GO" id="GO:0016301">
    <property type="term" value="F:kinase activity"/>
    <property type="evidence" value="ECO:0007669"/>
    <property type="project" value="UniProtKB-KW"/>
</dbReference>
<evidence type="ECO:0000256" key="1">
    <source>
        <dbReference type="ARBA" id="ARBA00004496"/>
    </source>
</evidence>
<dbReference type="PANTHER" id="PTHR36203:SF1">
    <property type="entry name" value="ASCORBATE-SPECIFIC PTS SYSTEM EIIA COMPONENT"/>
    <property type="match status" value="1"/>
</dbReference>
<reference evidence="12 13" key="1">
    <citation type="journal article" date="2021" name="Microbiol. Resour. Announc.">
        <title>Complete Genome Sequences of Three Human Oral Treponema parvum Isolates.</title>
        <authorList>
            <person name="Zeng H."/>
            <person name="Watt R.M."/>
        </authorList>
    </citation>
    <scope>NUCLEOTIDE SEQUENCE [LARGE SCALE GENOMIC DNA]</scope>
    <source>
        <strain evidence="12 13">ATCC 700770</strain>
    </source>
</reference>
<protein>
    <recommendedName>
        <fullName evidence="9">Ascorbate-specific PTS system EIIA component</fullName>
    </recommendedName>
    <alternativeName>
        <fullName evidence="10">Ascorbate-specific phosphotransferase enzyme IIA component</fullName>
    </alternativeName>
</protein>
<keyword evidence="6" id="KW-0598">Phosphotransferase system</keyword>
<name>A0A975F4D5_9SPIR</name>
<dbReference type="RefSeq" id="WP_210118738.1">
    <property type="nucleotide sequence ID" value="NZ_CP054142.1"/>
</dbReference>
<keyword evidence="4" id="KW-0597">Phosphoprotein</keyword>
<keyword evidence="2" id="KW-0813">Transport</keyword>
<evidence type="ECO:0000256" key="2">
    <source>
        <dbReference type="ARBA" id="ARBA00022448"/>
    </source>
</evidence>
<dbReference type="CDD" id="cd00211">
    <property type="entry name" value="PTS_IIA_fru"/>
    <property type="match status" value="1"/>
</dbReference>
<comment type="subcellular location">
    <subcellularLocation>
        <location evidence="1">Cytoplasm</location>
    </subcellularLocation>
</comment>
<dbReference type="GO" id="GO:0005737">
    <property type="term" value="C:cytoplasm"/>
    <property type="evidence" value="ECO:0007669"/>
    <property type="project" value="UniProtKB-SubCell"/>
</dbReference>
<keyword evidence="13" id="KW-1185">Reference proteome</keyword>
<evidence type="ECO:0000256" key="10">
    <source>
        <dbReference type="ARBA" id="ARBA00042072"/>
    </source>
</evidence>
<dbReference type="InterPro" id="IPR051351">
    <property type="entry name" value="Ascorbate-PTS_EIIA_comp"/>
</dbReference>
<keyword evidence="5" id="KW-0808">Transferase</keyword>
<dbReference type="Proteomes" id="UP000671908">
    <property type="component" value="Chromosome"/>
</dbReference>
<dbReference type="EMBL" id="CP054142">
    <property type="protein sequence ID" value="QTQ14043.1"/>
    <property type="molecule type" value="Genomic_DNA"/>
</dbReference>
<dbReference type="KEGG" id="tpav:HRQ91_06005"/>
<dbReference type="GO" id="GO:0009401">
    <property type="term" value="P:phosphoenolpyruvate-dependent sugar phosphotransferase system"/>
    <property type="evidence" value="ECO:0007669"/>
    <property type="project" value="UniProtKB-KW"/>
</dbReference>
<keyword evidence="7" id="KW-0418">Kinase</keyword>
<keyword evidence="12" id="KW-0762">Sugar transport</keyword>
<dbReference type="SUPFAM" id="SSF55804">
    <property type="entry name" value="Phoshotransferase/anion transport protein"/>
    <property type="match status" value="1"/>
</dbReference>
<evidence type="ECO:0000256" key="4">
    <source>
        <dbReference type="ARBA" id="ARBA00022553"/>
    </source>
</evidence>
<evidence type="ECO:0000256" key="9">
    <source>
        <dbReference type="ARBA" id="ARBA00041175"/>
    </source>
</evidence>
<evidence type="ECO:0000256" key="3">
    <source>
        <dbReference type="ARBA" id="ARBA00022490"/>
    </source>
</evidence>
<feature type="domain" description="PTS EIIA type-2" evidence="11">
    <location>
        <begin position="5"/>
        <end position="149"/>
    </location>
</feature>
<dbReference type="PROSITE" id="PS00372">
    <property type="entry name" value="PTS_EIIA_TYPE_2_HIS"/>
    <property type="match status" value="1"/>
</dbReference>
<evidence type="ECO:0000256" key="5">
    <source>
        <dbReference type="ARBA" id="ARBA00022679"/>
    </source>
</evidence>
<organism evidence="12 13">
    <name type="scientific">Treponema parvum</name>
    <dbReference type="NCBI Taxonomy" id="138851"/>
    <lineage>
        <taxon>Bacteria</taxon>
        <taxon>Pseudomonadati</taxon>
        <taxon>Spirochaetota</taxon>
        <taxon>Spirochaetia</taxon>
        <taxon>Spirochaetales</taxon>
        <taxon>Treponemataceae</taxon>
        <taxon>Treponema</taxon>
    </lineage>
</organism>
<comment type="function">
    <text evidence="8">The phosphoenolpyruvate-dependent sugar phosphotransferase system (sugar PTS), a major carbohydrate active transport system, catalyzes the phosphorylation of incoming sugar substrates concomitantly with their translocation across the cell membrane. The enzyme II UlaABC PTS system is involved in ascorbate transport.</text>
</comment>
<evidence type="ECO:0000259" key="11">
    <source>
        <dbReference type="PROSITE" id="PS51094"/>
    </source>
</evidence>
<dbReference type="PANTHER" id="PTHR36203">
    <property type="entry name" value="ASCORBATE-SPECIFIC PTS SYSTEM EIIA COMPONENT"/>
    <property type="match status" value="1"/>
</dbReference>
<dbReference type="AlphaFoldDB" id="A0A975F4D5"/>
<dbReference type="PROSITE" id="PS51094">
    <property type="entry name" value="PTS_EIIA_TYPE_2"/>
    <property type="match status" value="1"/>
</dbReference>
<gene>
    <name evidence="12" type="ORF">HRQ91_06005</name>
</gene>
<dbReference type="Gene3D" id="3.40.930.10">
    <property type="entry name" value="Mannitol-specific EII, Chain A"/>
    <property type="match status" value="1"/>
</dbReference>
<dbReference type="InterPro" id="IPR002178">
    <property type="entry name" value="PTS_EIIA_type-2_dom"/>
</dbReference>
<dbReference type="InterPro" id="IPR016152">
    <property type="entry name" value="PTrfase/Anion_transptr"/>
</dbReference>
<sequence length="154" mass="16993">MLSDFILEHKTFLLQADAVTWQEAVKKSADLLINVGCALPSYYEAILDAVKEYGPYFVIAPGIAMPHARPEQGALKLGYSLVCLKKPVFFGHKVNDPVDVILCIAAPDKKALNEQAIIEVMTLFDSDKALSGLRNAKTENDLRQIFRISKGENA</sequence>
<dbReference type="Pfam" id="PF00359">
    <property type="entry name" value="PTS_EIIA_2"/>
    <property type="match status" value="1"/>
</dbReference>
<evidence type="ECO:0000256" key="6">
    <source>
        <dbReference type="ARBA" id="ARBA00022683"/>
    </source>
</evidence>
<proteinExistence type="predicted"/>
<accession>A0A975F4D5</accession>
<evidence type="ECO:0000256" key="8">
    <source>
        <dbReference type="ARBA" id="ARBA00037387"/>
    </source>
</evidence>
<keyword evidence="3" id="KW-0963">Cytoplasm</keyword>
<evidence type="ECO:0000256" key="7">
    <source>
        <dbReference type="ARBA" id="ARBA00022777"/>
    </source>
</evidence>